<dbReference type="InterPro" id="IPR007955">
    <property type="entry name" value="Bystin"/>
</dbReference>
<organism evidence="3 4">
    <name type="scientific">Brassica napus</name>
    <name type="common">Rape</name>
    <dbReference type="NCBI Taxonomy" id="3708"/>
    <lineage>
        <taxon>Eukaryota</taxon>
        <taxon>Viridiplantae</taxon>
        <taxon>Streptophyta</taxon>
        <taxon>Embryophyta</taxon>
        <taxon>Tracheophyta</taxon>
        <taxon>Spermatophyta</taxon>
        <taxon>Magnoliopsida</taxon>
        <taxon>eudicotyledons</taxon>
        <taxon>Gunneridae</taxon>
        <taxon>Pentapetalae</taxon>
        <taxon>rosids</taxon>
        <taxon>malvids</taxon>
        <taxon>Brassicales</taxon>
        <taxon>Brassicaceae</taxon>
        <taxon>Brassiceae</taxon>
        <taxon>Brassica</taxon>
    </lineage>
</organism>
<evidence type="ECO:0000256" key="1">
    <source>
        <dbReference type="ARBA" id="ARBA00007114"/>
    </source>
</evidence>
<dbReference type="PANTHER" id="PTHR12821">
    <property type="entry name" value="BYSTIN"/>
    <property type="match status" value="1"/>
</dbReference>
<proteinExistence type="inferred from homology"/>
<dbReference type="PANTHER" id="PTHR12821:SF0">
    <property type="entry name" value="BYSTIN"/>
    <property type="match status" value="1"/>
</dbReference>
<dbReference type="Proteomes" id="UP000824890">
    <property type="component" value="Unassembled WGS sequence"/>
</dbReference>
<dbReference type="Pfam" id="PF05291">
    <property type="entry name" value="Bystin"/>
    <property type="match status" value="2"/>
</dbReference>
<keyword evidence="2" id="KW-0472">Membrane</keyword>
<protein>
    <recommendedName>
        <fullName evidence="5">Bystin</fullName>
    </recommendedName>
</protein>
<reference evidence="3 4" key="1">
    <citation type="submission" date="2021-05" db="EMBL/GenBank/DDBJ databases">
        <title>Genome Assembly of Synthetic Allotetraploid Brassica napus Reveals Homoeologous Exchanges between Subgenomes.</title>
        <authorList>
            <person name="Davis J.T."/>
        </authorList>
    </citation>
    <scope>NUCLEOTIDE SEQUENCE [LARGE SCALE GENOMIC DNA]</scope>
    <source>
        <strain evidence="4">cv. Da-Ae</strain>
        <tissue evidence="3">Seedling</tissue>
    </source>
</reference>
<comment type="similarity">
    <text evidence="1">Belongs to the bystin family.</text>
</comment>
<keyword evidence="2" id="KW-0812">Transmembrane</keyword>
<evidence type="ECO:0008006" key="5">
    <source>
        <dbReference type="Google" id="ProtNLM"/>
    </source>
</evidence>
<evidence type="ECO:0000313" key="4">
    <source>
        <dbReference type="Proteomes" id="UP000824890"/>
    </source>
</evidence>
<keyword evidence="4" id="KW-1185">Reference proteome</keyword>
<gene>
    <name evidence="3" type="ORF">HID58_075310</name>
</gene>
<accession>A0ABQ7YLY7</accession>
<sequence length="623" mass="72075">MYIILKVKHGDKLFEPFFVKIAPPQRNLADIIIKKLKDNDSHVARLMSAYTVEKMPKPFVCITKMERWKEVLYLIMLETWLLNTMYQTTKILAHHLQNIQIQKFYNYVLLPWSGTYSLQEDVILESILEKKIPCGSLRVNPEIPREIQGSRNRGEKDDPIIRINEERFDISKARSARESRKVILTALLRPFPMATKRNFKAFSVAAASSPMNGCKSRKLTEKILKEAYAQQKEVEDEENAPMSALFKQPLYELEDVIDDVDEIQSQLDYHEDMACSEKEAKLLLDAFFHKDGASIAKRVCNAITSSLEEKHSAATGAAFVSITDYYRKLGEFMSLYTNGKMPKALNHLTRLENWESLLKLTRPESWSPNAMYKATNMFASSTKAERFYELFLLPRVREDIRIHKKLHFCLYQSLKNALFKPKGFYCGILLPLCKSGTCTIPEAVIIGSIIHKFSIPEKFSSAALVCLAEMEFLGTRRYSYLVPFFGYIVFLFLCVYFMKAILEKKYALAHLAIDAVAAHFLRFCKETKVMPVIWHQTLLAFVQRVNLFFCTYKHELRKEDKKSLTSLLEKQNHELITPEIVRELVSSRNRGEMVDNSHSASTINNKPIKEVWFDMPQVPMEED</sequence>
<comment type="caution">
    <text evidence="3">The sequence shown here is derived from an EMBL/GenBank/DDBJ whole genome shotgun (WGS) entry which is preliminary data.</text>
</comment>
<name>A0ABQ7YLY7_BRANA</name>
<dbReference type="EMBL" id="JAGKQM010000017">
    <property type="protein sequence ID" value="KAH0868288.1"/>
    <property type="molecule type" value="Genomic_DNA"/>
</dbReference>
<evidence type="ECO:0000313" key="3">
    <source>
        <dbReference type="EMBL" id="KAH0868288.1"/>
    </source>
</evidence>
<keyword evidence="2" id="KW-1133">Transmembrane helix</keyword>
<evidence type="ECO:0000256" key="2">
    <source>
        <dbReference type="SAM" id="Phobius"/>
    </source>
</evidence>
<feature type="transmembrane region" description="Helical" evidence="2">
    <location>
        <begin position="478"/>
        <end position="498"/>
    </location>
</feature>